<keyword evidence="2 5" id="KW-0808">Transferase</keyword>
<comment type="function">
    <text evidence="5">Catalyzes a transaldol reaction between 6-deoxy-5-ketofructose 1-phosphate (DKFP) and L-aspartate semialdehyde (ASA) with an elimination of hydroxypyruvaldehyde phosphate to yield 2-amino-3,7-dideoxy-D-threo-hept-6-ulosonate (ADH). Plays a key role in an alternative pathway of the biosynthesis of 3-dehydroquinate (DHQ), which is involved in the canonical pathway for the biosynthesis of aromatic amino acids.</text>
</comment>
<keyword evidence="4 5" id="KW-0704">Schiff base</keyword>
<sequence>MIGKAIRLERIMNRNTERTVIIPMDHGFTLGQIEGLGDMAKVISEVSDGGANAIVLHKGMVKAGHRKHGRDIGLIVHLSASTALNPDPDDKVIVCTVEEAIALGADAVSIHINLGASHESKMIEEAGRISKKCAKWGMPLLIMIYPRGKGIDPTSPVAIGHCVRVAEELGADLIKTSYTGDPESFRRITSSCSVPVLVAGGEKAGDLETLKTVSEAISAGCAGVALGRNSFQREKPSEFIRALCAVVHEEKTPEEALNS</sequence>
<dbReference type="InterPro" id="IPR010210">
    <property type="entry name" value="ADH_synthase"/>
</dbReference>
<dbReference type="InterPro" id="IPR002915">
    <property type="entry name" value="DeoC/FbaB/LacD_aldolase"/>
</dbReference>
<accession>A0AA97FCY2</accession>
<dbReference type="NCBIfam" id="TIGR01949">
    <property type="entry name" value="ADH_synth"/>
    <property type="match status" value="1"/>
</dbReference>
<dbReference type="GO" id="GO:0004332">
    <property type="term" value="F:fructose-bisphosphate aldolase activity"/>
    <property type="evidence" value="ECO:0007669"/>
    <property type="project" value="InterPro"/>
</dbReference>
<dbReference type="CDD" id="cd00958">
    <property type="entry name" value="DhnA"/>
    <property type="match status" value="1"/>
</dbReference>
<gene>
    <name evidence="5" type="primary">aroA'</name>
    <name evidence="8" type="ORF">F1737_11245</name>
</gene>
<feature type="binding site" evidence="5">
    <location>
        <begin position="200"/>
        <end position="201"/>
    </location>
    <ligand>
        <name>1-deoxy-D-threo-hexo-2,5-diulose 6-phosphate</name>
        <dbReference type="ChEBI" id="CHEBI:58861"/>
    </ligand>
</feature>
<comment type="subunit">
    <text evidence="5">Homodecamer.</text>
</comment>
<protein>
    <recommendedName>
        <fullName evidence="5 6">2-amino-3,7-dideoxy-D-threo-hept-6-ulosonate synthase</fullName>
        <shortName evidence="5">ADH synthase</shortName>
        <shortName evidence="5">ADHS</shortName>
        <shortName evidence="5">ADTH synthase</shortName>
        <ecNumber evidence="5 6">2.2.1.10</ecNumber>
    </recommendedName>
</protein>
<dbReference type="Proteomes" id="UP001301797">
    <property type="component" value="Chromosome"/>
</dbReference>
<feature type="active site" description="Schiff-base intermediate with substrate" evidence="5">
    <location>
        <position position="175"/>
    </location>
</feature>
<dbReference type="Gene3D" id="3.20.20.70">
    <property type="entry name" value="Aldolase class I"/>
    <property type="match status" value="1"/>
</dbReference>
<dbReference type="SUPFAM" id="SSF51569">
    <property type="entry name" value="Aldolase"/>
    <property type="match status" value="1"/>
</dbReference>
<evidence type="ECO:0000313" key="8">
    <source>
        <dbReference type="EMBL" id="WOF17215.1"/>
    </source>
</evidence>
<dbReference type="AlphaFoldDB" id="A0AA97FCY2"/>
<dbReference type="EC" id="2.2.1.10" evidence="5 6"/>
<keyword evidence="3 5" id="KW-0057">Aromatic amino acid biosynthesis</keyword>
<dbReference type="PANTHER" id="PTHR47916:SF1">
    <property type="entry name" value="3-HYDROXY-5-PHOSPHONOOXYPENTANE-2,4-DIONE THIOLASE"/>
    <property type="match status" value="1"/>
</dbReference>
<dbReference type="EMBL" id="CP043875">
    <property type="protein sequence ID" value="WOF17215.1"/>
    <property type="molecule type" value="Genomic_DNA"/>
</dbReference>
<dbReference type="GO" id="GO:0016744">
    <property type="term" value="F:transketolase or transaldolase activity"/>
    <property type="evidence" value="ECO:0007669"/>
    <property type="project" value="UniProtKB-UniRule"/>
</dbReference>
<evidence type="ECO:0000256" key="6">
    <source>
        <dbReference type="NCBIfam" id="TIGR01949"/>
    </source>
</evidence>
<dbReference type="KEGG" id="mefw:F1737_11245"/>
<feature type="active site" description="Proton donor" evidence="5 7">
    <location>
        <position position="145"/>
    </location>
</feature>
<feature type="binding site" evidence="5">
    <location>
        <begin position="145"/>
        <end position="147"/>
    </location>
    <ligand>
        <name>1-deoxy-D-threo-hexo-2,5-diulose 6-phosphate</name>
        <dbReference type="ChEBI" id="CHEBI:58861"/>
    </ligand>
</feature>
<evidence type="ECO:0000256" key="2">
    <source>
        <dbReference type="ARBA" id="ARBA00022679"/>
    </source>
</evidence>
<dbReference type="Pfam" id="PF01791">
    <property type="entry name" value="DeoC"/>
    <property type="match status" value="1"/>
</dbReference>
<proteinExistence type="inferred from homology"/>
<comment type="catalytic activity">
    <reaction evidence="5">
        <text>1-deoxy-D-threo-hexo-2,5-diulose 6-phosphate + L-aspartate 4-semialdehyde = 2,3-dioxopropyl phosphate + 2-amino-2,3,7-trideoxy-D-lyxo-hept-6-ulosonate</text>
        <dbReference type="Rhea" id="RHEA:25952"/>
        <dbReference type="ChEBI" id="CHEBI:58859"/>
        <dbReference type="ChEBI" id="CHEBI:58860"/>
        <dbReference type="ChEBI" id="CHEBI:58861"/>
        <dbReference type="ChEBI" id="CHEBI:537519"/>
        <dbReference type="EC" id="2.2.1.10"/>
    </reaction>
</comment>
<dbReference type="NCBIfam" id="NF005556">
    <property type="entry name" value="PRK07226.1"/>
    <property type="match status" value="1"/>
</dbReference>
<dbReference type="RefSeq" id="WP_317136675.1">
    <property type="nucleotide sequence ID" value="NZ_CP043875.1"/>
</dbReference>
<keyword evidence="1 5" id="KW-0028">Amino-acid biosynthesis</keyword>
<reference evidence="8 9" key="1">
    <citation type="submission" date="2019-09" db="EMBL/GenBank/DDBJ databases">
        <title>The complete genome of Methanoplanus sp. FWC-SCC4.</title>
        <authorList>
            <person name="Chen S.-C."/>
            <person name="Zhou Y.-Z."/>
            <person name="Lai M.-C."/>
        </authorList>
    </citation>
    <scope>NUCLEOTIDE SEQUENCE [LARGE SCALE GENOMIC DNA]</scope>
    <source>
        <strain evidence="8 9">FWC-SCC4</strain>
    </source>
</reference>
<feature type="active site" description="Proton acceptor" evidence="5">
    <location>
        <position position="25"/>
    </location>
</feature>
<feature type="binding site" evidence="5">
    <location>
        <begin position="227"/>
        <end position="228"/>
    </location>
    <ligand>
        <name>1-deoxy-D-threo-hexo-2,5-diulose 6-phosphate</name>
        <dbReference type="ChEBI" id="CHEBI:58861"/>
    </ligand>
</feature>
<evidence type="ECO:0000256" key="7">
    <source>
        <dbReference type="PIRSR" id="PIRSR038992-1"/>
    </source>
</evidence>
<evidence type="ECO:0000256" key="1">
    <source>
        <dbReference type="ARBA" id="ARBA00022605"/>
    </source>
</evidence>
<dbReference type="GO" id="GO:0008652">
    <property type="term" value="P:amino acid biosynthetic process"/>
    <property type="evidence" value="ECO:0007669"/>
    <property type="project" value="UniProtKB-KW"/>
</dbReference>
<evidence type="ECO:0000256" key="3">
    <source>
        <dbReference type="ARBA" id="ARBA00023141"/>
    </source>
</evidence>
<comment type="caution">
    <text evidence="5">Lacks conserved residue(s) required for the propagation of feature annotation.</text>
</comment>
<name>A0AA97FCY2_9EURY</name>
<dbReference type="HAMAP" id="MF_00960">
    <property type="entry name" value="ADH_synthase"/>
    <property type="match status" value="1"/>
</dbReference>
<dbReference type="PIRSF" id="PIRSF038992">
    <property type="entry name" value="Aldolase_Ia"/>
    <property type="match status" value="1"/>
</dbReference>
<comment type="similarity">
    <text evidence="5">Belongs to the DeoC/FbaB aldolase family. ADHS subfamily.</text>
</comment>
<organism evidence="8 9">
    <name type="scientific">Methanochimaera problematica</name>
    <dbReference type="NCBI Taxonomy" id="2609417"/>
    <lineage>
        <taxon>Archaea</taxon>
        <taxon>Methanobacteriati</taxon>
        <taxon>Methanobacteriota</taxon>
        <taxon>Stenosarchaea group</taxon>
        <taxon>Methanomicrobia</taxon>
        <taxon>Methanomicrobiales</taxon>
        <taxon>Methanomicrobiaceae</taxon>
        <taxon>Methanochimaera</taxon>
    </lineage>
</organism>
<dbReference type="PANTHER" id="PTHR47916">
    <property type="entry name" value="FRUCTOSE-BISPHOSPHATE ALDOLASE CLASS 1"/>
    <property type="match status" value="1"/>
</dbReference>
<feature type="active site" description="Schiff-base intermediate with dihydroxyacetone-P" evidence="7">
    <location>
        <position position="175"/>
    </location>
</feature>
<keyword evidence="9" id="KW-1185">Reference proteome</keyword>
<dbReference type="GeneID" id="85230753"/>
<dbReference type="InterPro" id="IPR041720">
    <property type="entry name" value="FbaB-like"/>
</dbReference>
<dbReference type="InterPro" id="IPR050456">
    <property type="entry name" value="DeoC/FbaB_aldolase"/>
</dbReference>
<dbReference type="InterPro" id="IPR013785">
    <property type="entry name" value="Aldolase_TIM"/>
</dbReference>
<dbReference type="GO" id="GO:0016836">
    <property type="term" value="F:hydro-lyase activity"/>
    <property type="evidence" value="ECO:0007669"/>
    <property type="project" value="InterPro"/>
</dbReference>
<dbReference type="SMART" id="SM01133">
    <property type="entry name" value="DeoC"/>
    <property type="match status" value="1"/>
</dbReference>
<evidence type="ECO:0000256" key="4">
    <source>
        <dbReference type="ARBA" id="ARBA00023270"/>
    </source>
</evidence>
<dbReference type="GO" id="GO:0009073">
    <property type="term" value="P:aromatic amino acid family biosynthetic process"/>
    <property type="evidence" value="ECO:0007669"/>
    <property type="project" value="UniProtKB-UniRule"/>
</dbReference>
<evidence type="ECO:0000313" key="9">
    <source>
        <dbReference type="Proteomes" id="UP001301797"/>
    </source>
</evidence>
<evidence type="ECO:0000256" key="5">
    <source>
        <dbReference type="HAMAP-Rule" id="MF_00960"/>
    </source>
</evidence>